<keyword evidence="3" id="KW-1185">Reference proteome</keyword>
<proteinExistence type="predicted"/>
<feature type="non-terminal residue" evidence="2">
    <location>
        <position position="1"/>
    </location>
</feature>
<dbReference type="Proteomes" id="UP000257109">
    <property type="component" value="Unassembled WGS sequence"/>
</dbReference>
<dbReference type="AlphaFoldDB" id="A0A371F6C2"/>
<dbReference type="PANTHER" id="PTHR48475:SF2">
    <property type="entry name" value="RIBONUCLEASE H"/>
    <property type="match status" value="1"/>
</dbReference>
<comment type="caution">
    <text evidence="2">The sequence shown here is derived from an EMBL/GenBank/DDBJ whole genome shotgun (WGS) entry which is preliminary data.</text>
</comment>
<evidence type="ECO:0000313" key="2">
    <source>
        <dbReference type="EMBL" id="RDX73852.1"/>
    </source>
</evidence>
<protein>
    <recommendedName>
        <fullName evidence="1">Integrase zinc-binding domain-containing protein</fullName>
    </recommendedName>
</protein>
<dbReference type="Pfam" id="PF17921">
    <property type="entry name" value="Integrase_H2C2"/>
    <property type="match status" value="1"/>
</dbReference>
<reference evidence="2" key="1">
    <citation type="submission" date="2018-05" db="EMBL/GenBank/DDBJ databases">
        <title>Draft genome of Mucuna pruriens seed.</title>
        <authorList>
            <person name="Nnadi N.E."/>
            <person name="Vos R."/>
            <person name="Hasami M.H."/>
            <person name="Devisetty U.K."/>
            <person name="Aguiy J.C."/>
        </authorList>
    </citation>
    <scope>NUCLEOTIDE SEQUENCE [LARGE SCALE GENOMIC DNA]</scope>
    <source>
        <strain evidence="2">JCA_2017</strain>
    </source>
</reference>
<evidence type="ECO:0000259" key="1">
    <source>
        <dbReference type="Pfam" id="PF17921"/>
    </source>
</evidence>
<accession>A0A371F6C2</accession>
<dbReference type="PANTHER" id="PTHR48475">
    <property type="entry name" value="RIBONUCLEASE H"/>
    <property type="match status" value="1"/>
</dbReference>
<dbReference type="OrthoDB" id="1430228at2759"/>
<sequence>MRQVVGERPDGRIRCTLSASPKAIKGLVAKNSGPGIIESTIEEIEVYCIDSNYSWMAPITNYLQDEKVPTYQLEAKKIRREVAKYPNRLYRREFLNSLLRCLDLNEAKYAMVEVHEGICGTHIGGRSLASKIARVDYYWPTLKKDCLEFVKKCDRC</sequence>
<dbReference type="Gene3D" id="1.10.340.70">
    <property type="match status" value="1"/>
</dbReference>
<feature type="domain" description="Integrase zinc-binding" evidence="1">
    <location>
        <begin position="110"/>
        <end position="156"/>
    </location>
</feature>
<name>A0A371F6C2_MUCPR</name>
<gene>
    <name evidence="2" type="ORF">CR513_46480</name>
</gene>
<organism evidence="2 3">
    <name type="scientific">Mucuna pruriens</name>
    <name type="common">Velvet bean</name>
    <name type="synonym">Dolichos pruriens</name>
    <dbReference type="NCBI Taxonomy" id="157652"/>
    <lineage>
        <taxon>Eukaryota</taxon>
        <taxon>Viridiplantae</taxon>
        <taxon>Streptophyta</taxon>
        <taxon>Embryophyta</taxon>
        <taxon>Tracheophyta</taxon>
        <taxon>Spermatophyta</taxon>
        <taxon>Magnoliopsida</taxon>
        <taxon>eudicotyledons</taxon>
        <taxon>Gunneridae</taxon>
        <taxon>Pentapetalae</taxon>
        <taxon>rosids</taxon>
        <taxon>fabids</taxon>
        <taxon>Fabales</taxon>
        <taxon>Fabaceae</taxon>
        <taxon>Papilionoideae</taxon>
        <taxon>50 kb inversion clade</taxon>
        <taxon>NPAAA clade</taxon>
        <taxon>indigoferoid/millettioid clade</taxon>
        <taxon>Phaseoleae</taxon>
        <taxon>Mucuna</taxon>
    </lineage>
</organism>
<dbReference type="EMBL" id="QJKJ01010381">
    <property type="protein sequence ID" value="RDX73852.1"/>
    <property type="molecule type" value="Genomic_DNA"/>
</dbReference>
<dbReference type="InterPro" id="IPR041588">
    <property type="entry name" value="Integrase_H2C2"/>
</dbReference>
<evidence type="ECO:0000313" key="3">
    <source>
        <dbReference type="Proteomes" id="UP000257109"/>
    </source>
</evidence>